<dbReference type="GO" id="GO:0008137">
    <property type="term" value="F:NADH dehydrogenase (ubiquinone) activity"/>
    <property type="evidence" value="ECO:0007669"/>
    <property type="project" value="InterPro"/>
</dbReference>
<dbReference type="Proteomes" id="UP000290932">
    <property type="component" value="Unassembled WGS sequence"/>
</dbReference>
<gene>
    <name evidence="2" type="ORF">ABH15_02450</name>
</gene>
<organism evidence="2 3">
    <name type="scientific">Methanoculleus taiwanensis</name>
    <dbReference type="NCBI Taxonomy" id="1550565"/>
    <lineage>
        <taxon>Archaea</taxon>
        <taxon>Methanobacteriati</taxon>
        <taxon>Methanobacteriota</taxon>
        <taxon>Stenosarchaea group</taxon>
        <taxon>Methanomicrobia</taxon>
        <taxon>Methanomicrobiales</taxon>
        <taxon>Methanomicrobiaceae</taxon>
        <taxon>Methanoculleus</taxon>
    </lineage>
</organism>
<dbReference type="SUPFAM" id="SSF143243">
    <property type="entry name" value="Nqo5-like"/>
    <property type="match status" value="1"/>
</dbReference>
<dbReference type="EMBL" id="LHQS01000001">
    <property type="protein sequence ID" value="RXE57015.1"/>
    <property type="molecule type" value="Genomic_DNA"/>
</dbReference>
<name>A0A498H4A1_9EURY</name>
<dbReference type="Pfam" id="PF00329">
    <property type="entry name" value="Complex1_30kDa"/>
    <property type="match status" value="1"/>
</dbReference>
<dbReference type="Gene3D" id="3.30.460.80">
    <property type="entry name" value="NADH:ubiquinone oxidoreductase, 30kDa subunit"/>
    <property type="match status" value="1"/>
</dbReference>
<sequence length="125" mass="14163">MTAEKQTIREIPLGDLERSVRELHGDGYRLVQIGCTAIEEAYEINYSFDKDFTFLNLRVTVTPETEVPSISGIYWGAFIYENEMHDLFGIPVTGMNIDFHGAMIRTAQKQPFSVTRKGEGPCRNA</sequence>
<reference evidence="2 3" key="1">
    <citation type="journal article" date="2015" name="Int. J. Syst. Evol. Microbiol.">
        <title>Methanoculleus taiwanensis sp. nov., a methanogen isolated from deep marine sediment at the deformation front area near Taiwan.</title>
        <authorList>
            <person name="Weng C.Y."/>
            <person name="Chen S.C."/>
            <person name="Lai M.C."/>
            <person name="Wu S.Y."/>
            <person name="Lin S."/>
            <person name="Yang T.F."/>
            <person name="Chen P.C."/>
        </authorList>
    </citation>
    <scope>NUCLEOTIDE SEQUENCE [LARGE SCALE GENOMIC DNA]</scope>
    <source>
        <strain evidence="2 3">CYW4</strain>
    </source>
</reference>
<dbReference type="InterPro" id="IPR001268">
    <property type="entry name" value="NADH_UbQ_OxRdtase_30kDa_su"/>
</dbReference>
<dbReference type="OrthoDB" id="131202at2157"/>
<evidence type="ECO:0000313" key="3">
    <source>
        <dbReference type="Proteomes" id="UP000290932"/>
    </source>
</evidence>
<feature type="domain" description="NADH:ubiquinone oxidoreductase 30kDa subunit" evidence="1">
    <location>
        <begin position="33"/>
        <end position="95"/>
    </location>
</feature>
<dbReference type="AlphaFoldDB" id="A0A498H4A1"/>
<proteinExistence type="predicted"/>
<evidence type="ECO:0000313" key="2">
    <source>
        <dbReference type="EMBL" id="RXE57015.1"/>
    </source>
</evidence>
<evidence type="ECO:0000259" key="1">
    <source>
        <dbReference type="Pfam" id="PF00329"/>
    </source>
</evidence>
<keyword evidence="3" id="KW-1185">Reference proteome</keyword>
<protein>
    <submittedName>
        <fullName evidence="2">NADH dehydrogenase</fullName>
    </submittedName>
</protein>
<accession>A0A498H4A1</accession>
<comment type="caution">
    <text evidence="2">The sequence shown here is derived from an EMBL/GenBank/DDBJ whole genome shotgun (WGS) entry which is preliminary data.</text>
</comment>
<dbReference type="InterPro" id="IPR037232">
    <property type="entry name" value="NADH_quin_OxRdtase_su_C/D-like"/>
</dbReference>
<dbReference type="RefSeq" id="WP_128692770.1">
    <property type="nucleotide sequence ID" value="NZ_LHQS01000001.1"/>
</dbReference>